<dbReference type="GO" id="GO:0003677">
    <property type="term" value="F:DNA binding"/>
    <property type="evidence" value="ECO:0007669"/>
    <property type="project" value="UniProtKB-KW"/>
</dbReference>
<dbReference type="InterPro" id="IPR047229">
    <property type="entry name" value="NFIL3-like"/>
</dbReference>
<dbReference type="SMART" id="SM00338">
    <property type="entry name" value="BRLZ"/>
    <property type="match status" value="1"/>
</dbReference>
<proteinExistence type="inferred from homology"/>
<dbReference type="Pfam" id="PF07716">
    <property type="entry name" value="bZIP_2"/>
    <property type="match status" value="1"/>
</dbReference>
<evidence type="ECO:0000256" key="6">
    <source>
        <dbReference type="SAM" id="MobiDB-lite"/>
    </source>
</evidence>
<evidence type="ECO:0000313" key="8">
    <source>
        <dbReference type="Ensembl" id="ENSEBUP00000014134.1"/>
    </source>
</evidence>
<dbReference type="GO" id="GO:0007623">
    <property type="term" value="P:circadian rhythm"/>
    <property type="evidence" value="ECO:0007669"/>
    <property type="project" value="TreeGrafter"/>
</dbReference>
<keyword evidence="9" id="KW-1185">Reference proteome</keyword>
<comment type="similarity">
    <text evidence="1">Belongs to the bZIP family. NFIL3 subfamily.</text>
</comment>
<dbReference type="InterPro" id="IPR047106">
    <property type="entry name" value="NFIL3-like_bZIP"/>
</dbReference>
<evidence type="ECO:0000313" key="9">
    <source>
        <dbReference type="Proteomes" id="UP000694388"/>
    </source>
</evidence>
<dbReference type="PROSITE" id="PS50217">
    <property type="entry name" value="BZIP"/>
    <property type="match status" value="1"/>
</dbReference>
<feature type="domain" description="BZIP" evidence="7">
    <location>
        <begin position="34"/>
        <end position="84"/>
    </location>
</feature>
<keyword evidence="3" id="KW-0238">DNA-binding</keyword>
<dbReference type="GO" id="GO:0003700">
    <property type="term" value="F:DNA-binding transcription factor activity"/>
    <property type="evidence" value="ECO:0007669"/>
    <property type="project" value="InterPro"/>
</dbReference>
<evidence type="ECO:0000256" key="4">
    <source>
        <dbReference type="ARBA" id="ARBA00023163"/>
    </source>
</evidence>
<dbReference type="Ensembl" id="ENSEBUT00000014710.1">
    <property type="protein sequence ID" value="ENSEBUP00000014134.1"/>
    <property type="gene ID" value="ENSEBUG00000008907.1"/>
</dbReference>
<accession>A0A8C4QEG8</accession>
<keyword evidence="5" id="KW-0539">Nucleus</keyword>
<evidence type="ECO:0000256" key="2">
    <source>
        <dbReference type="ARBA" id="ARBA00023015"/>
    </source>
</evidence>
<dbReference type="AlphaFoldDB" id="A0A8C4QEG8"/>
<dbReference type="Proteomes" id="UP000694388">
    <property type="component" value="Unplaced"/>
</dbReference>
<dbReference type="SUPFAM" id="SSF57959">
    <property type="entry name" value="Leucine zipper domain"/>
    <property type="match status" value="1"/>
</dbReference>
<dbReference type="GO" id="GO:0005634">
    <property type="term" value="C:nucleus"/>
    <property type="evidence" value="ECO:0007669"/>
    <property type="project" value="TreeGrafter"/>
</dbReference>
<dbReference type="PANTHER" id="PTHR15284">
    <property type="entry name" value="NUCLEAR FACTOR INTERLEUKIN-3-REGULATED PROTEIN"/>
    <property type="match status" value="1"/>
</dbReference>
<feature type="compositionally biased region" description="Polar residues" evidence="6">
    <location>
        <begin position="92"/>
        <end position="106"/>
    </location>
</feature>
<dbReference type="PROSITE" id="PS00036">
    <property type="entry name" value="BZIP_BASIC"/>
    <property type="match status" value="1"/>
</dbReference>
<evidence type="ECO:0000256" key="1">
    <source>
        <dbReference type="ARBA" id="ARBA00006079"/>
    </source>
</evidence>
<dbReference type="CDD" id="cd14694">
    <property type="entry name" value="bZIP_NFIL3"/>
    <property type="match status" value="1"/>
</dbReference>
<organism evidence="8 9">
    <name type="scientific">Eptatretus burgeri</name>
    <name type="common">Inshore hagfish</name>
    <dbReference type="NCBI Taxonomy" id="7764"/>
    <lineage>
        <taxon>Eukaryota</taxon>
        <taxon>Metazoa</taxon>
        <taxon>Chordata</taxon>
        <taxon>Craniata</taxon>
        <taxon>Vertebrata</taxon>
        <taxon>Cyclostomata</taxon>
        <taxon>Myxini</taxon>
        <taxon>Myxiniformes</taxon>
        <taxon>Myxinidae</taxon>
        <taxon>Eptatretinae</taxon>
        <taxon>Eptatretus</taxon>
    </lineage>
</organism>
<evidence type="ECO:0000259" key="7">
    <source>
        <dbReference type="PROSITE" id="PS50217"/>
    </source>
</evidence>
<protein>
    <submittedName>
        <fullName evidence="8">Nuclear factor, interleukin 3 regulated, member 6</fullName>
    </submittedName>
</protein>
<dbReference type="Gene3D" id="1.20.5.170">
    <property type="match status" value="1"/>
</dbReference>
<sequence>YFCKYFPAVDTSSFHGSGSFPVRKREFIPDSMKDISYWDKRRKNNEAAKRSREKRRLNDLVLEGRVVGLLEENSCLRAELSALKFRFGLTQASTEPPAARTTSLTFAVTRRPRNNEPNSPTASSDSAYGSSASEGSPVGMVPPPSPPSSIANGAMATPVSVLRQPSERGRCCSPYEGKKMSLPHKLRFKMAATCDPPASRPCDAEMAITGPVWPQMEIGGSQPLKLQCGRNQELNHSVVTITENERLRSELNTLSAEVAQLKWLFTEGHRGIFF</sequence>
<dbReference type="InterPro" id="IPR004827">
    <property type="entry name" value="bZIP"/>
</dbReference>
<name>A0A8C4QEG8_EPTBU</name>
<dbReference type="GeneTree" id="ENSGT00940000164108"/>
<dbReference type="InterPro" id="IPR046347">
    <property type="entry name" value="bZIP_sf"/>
</dbReference>
<evidence type="ECO:0000256" key="5">
    <source>
        <dbReference type="ARBA" id="ARBA00023242"/>
    </source>
</evidence>
<feature type="compositionally biased region" description="Low complexity" evidence="6">
    <location>
        <begin position="119"/>
        <end position="139"/>
    </location>
</feature>
<feature type="region of interest" description="Disordered" evidence="6">
    <location>
        <begin position="92"/>
        <end position="153"/>
    </location>
</feature>
<evidence type="ECO:0000256" key="3">
    <source>
        <dbReference type="ARBA" id="ARBA00023125"/>
    </source>
</evidence>
<dbReference type="FunFam" id="1.20.5.170:FF:000025">
    <property type="entry name" value="nuclear factor interleukin-3-regulated protein-like"/>
    <property type="match status" value="1"/>
</dbReference>
<reference evidence="8" key="1">
    <citation type="submission" date="2025-08" db="UniProtKB">
        <authorList>
            <consortium name="Ensembl"/>
        </authorList>
    </citation>
    <scope>IDENTIFICATION</scope>
</reference>
<reference evidence="8" key="2">
    <citation type="submission" date="2025-09" db="UniProtKB">
        <authorList>
            <consortium name="Ensembl"/>
        </authorList>
    </citation>
    <scope>IDENTIFICATION</scope>
</reference>
<keyword evidence="2" id="KW-0805">Transcription regulation</keyword>
<dbReference type="PANTHER" id="PTHR15284:SF0">
    <property type="entry name" value="GH23983P"/>
    <property type="match status" value="1"/>
</dbReference>
<keyword evidence="4" id="KW-0804">Transcription</keyword>